<dbReference type="AlphaFoldDB" id="A0A5E5BY47"/>
<dbReference type="PANTHER" id="PTHR43337">
    <property type="entry name" value="XANTHINE/URACIL PERMEASE C887.17-RELATED"/>
    <property type="match status" value="1"/>
</dbReference>
<dbReference type="OrthoDB" id="9808458at2"/>
<feature type="transmembrane region" description="Helical" evidence="9">
    <location>
        <begin position="412"/>
        <end position="428"/>
    </location>
</feature>
<gene>
    <name evidence="10" type="ORF">PBR20603_04237</name>
</gene>
<keyword evidence="4 8" id="KW-1003">Cell membrane</keyword>
<dbReference type="Pfam" id="PF00860">
    <property type="entry name" value="Xan_ur_permease"/>
    <property type="match status" value="1"/>
</dbReference>
<sequence length="430" mass="44865">MLTKFFKLEEHGSNVRTEMVAGLTTFLTMSYIIFVNPNILGTTGMDKSAVFVATCLAAAIGSVVMAFVANYPIGMAPGMGLNAFFAFTVVGAMGYTWQQALGAVFISGCLFIILTITGVRSWLIAGVPKSLRCAIAAGIGLFLAIIALGNAGVVVANPATKIGLGDLHSPQALLAIFGFFLIAVLDALRVRGAILIGILVVTVLSMVLGLNQFQGVFAMPPSLAPTFLQLDILGALHAGFIQVILAFVLVEVFDATGTLMGVAKRAGLLEGTHYKGLGRALFADSIAIFFGSLLGTSSTTAYVESASGVQAGGRTGLTALTIAVLFILALFIAPLAGSVPAYAAAPALLYVAGLMLRELLDVEWDDITEATPAALTALAMPFTYSIATGLAFGFISYAVLKLFTGRAKEVHPAAWVIAVLFVLKYVFFPG</sequence>
<dbReference type="PANTHER" id="PTHR43337:SF1">
    <property type="entry name" value="XANTHINE_URACIL PERMEASE C887.17-RELATED"/>
    <property type="match status" value="1"/>
</dbReference>
<feature type="transmembrane region" description="Helical" evidence="9">
    <location>
        <begin position="49"/>
        <end position="68"/>
    </location>
</feature>
<dbReference type="PIRSF" id="PIRSF005353">
    <property type="entry name" value="PbuG"/>
    <property type="match status" value="1"/>
</dbReference>
<dbReference type="InterPro" id="IPR006043">
    <property type="entry name" value="NCS2"/>
</dbReference>
<reference evidence="10 11" key="1">
    <citation type="submission" date="2019-08" db="EMBL/GenBank/DDBJ databases">
        <authorList>
            <person name="Peeters C."/>
        </authorList>
    </citation>
    <scope>NUCLEOTIDE SEQUENCE [LARGE SCALE GENOMIC DNA]</scope>
    <source>
        <strain evidence="10 11">LMG 20603</strain>
    </source>
</reference>
<feature type="transmembrane region" description="Helical" evidence="9">
    <location>
        <begin position="103"/>
        <end position="123"/>
    </location>
</feature>
<evidence type="ECO:0000256" key="9">
    <source>
        <dbReference type="SAM" id="Phobius"/>
    </source>
</evidence>
<keyword evidence="6 8" id="KW-1133">Transmembrane helix</keyword>
<comment type="subcellular location">
    <subcellularLocation>
        <location evidence="1 8">Cell membrane</location>
        <topology evidence="1 8">Multi-pass membrane protein</topology>
    </subcellularLocation>
</comment>
<feature type="transmembrane region" description="Helical" evidence="9">
    <location>
        <begin position="135"/>
        <end position="156"/>
    </location>
</feature>
<evidence type="ECO:0000256" key="1">
    <source>
        <dbReference type="ARBA" id="ARBA00004651"/>
    </source>
</evidence>
<feature type="transmembrane region" description="Helical" evidence="9">
    <location>
        <begin position="377"/>
        <end position="400"/>
    </location>
</feature>
<evidence type="ECO:0000256" key="8">
    <source>
        <dbReference type="PIRNR" id="PIRNR005353"/>
    </source>
</evidence>
<evidence type="ECO:0000256" key="4">
    <source>
        <dbReference type="ARBA" id="ARBA00022475"/>
    </source>
</evidence>
<dbReference type="EMBL" id="CABPST010000014">
    <property type="protein sequence ID" value="VVE90256.1"/>
    <property type="molecule type" value="Genomic_DNA"/>
</dbReference>
<organism evidence="10 11">
    <name type="scientific">Pandoraea bronchicola</name>
    <dbReference type="NCBI Taxonomy" id="2508287"/>
    <lineage>
        <taxon>Bacteria</taxon>
        <taxon>Pseudomonadati</taxon>
        <taxon>Pseudomonadota</taxon>
        <taxon>Betaproteobacteria</taxon>
        <taxon>Burkholderiales</taxon>
        <taxon>Burkholderiaceae</taxon>
        <taxon>Pandoraea</taxon>
    </lineage>
</organism>
<feature type="transmembrane region" description="Helical" evidence="9">
    <location>
        <begin position="168"/>
        <end position="185"/>
    </location>
</feature>
<dbReference type="RefSeq" id="WP_150561405.1">
    <property type="nucleotide sequence ID" value="NZ_CABPST010000014.1"/>
</dbReference>
<proteinExistence type="inferred from homology"/>
<dbReference type="Proteomes" id="UP000382040">
    <property type="component" value="Unassembled WGS sequence"/>
</dbReference>
<feature type="transmembrane region" description="Helical" evidence="9">
    <location>
        <begin position="232"/>
        <end position="255"/>
    </location>
</feature>
<feature type="transmembrane region" description="Helical" evidence="9">
    <location>
        <begin position="192"/>
        <end position="212"/>
    </location>
</feature>
<evidence type="ECO:0000313" key="10">
    <source>
        <dbReference type="EMBL" id="VVE90256.1"/>
    </source>
</evidence>
<dbReference type="InterPro" id="IPR026033">
    <property type="entry name" value="Azg-like_bact_archaea"/>
</dbReference>
<name>A0A5E5BY47_9BURK</name>
<evidence type="ECO:0000256" key="6">
    <source>
        <dbReference type="ARBA" id="ARBA00022989"/>
    </source>
</evidence>
<accession>A0A5E5BY47</accession>
<evidence type="ECO:0000256" key="3">
    <source>
        <dbReference type="ARBA" id="ARBA00022448"/>
    </source>
</evidence>
<dbReference type="InterPro" id="IPR045018">
    <property type="entry name" value="Azg-like"/>
</dbReference>
<feature type="transmembrane region" description="Helical" evidence="9">
    <location>
        <begin position="20"/>
        <end position="37"/>
    </location>
</feature>
<keyword evidence="11" id="KW-1185">Reference proteome</keyword>
<evidence type="ECO:0000256" key="7">
    <source>
        <dbReference type="ARBA" id="ARBA00023136"/>
    </source>
</evidence>
<dbReference type="GO" id="GO:0005886">
    <property type="term" value="C:plasma membrane"/>
    <property type="evidence" value="ECO:0007669"/>
    <property type="project" value="UniProtKB-SubCell"/>
</dbReference>
<evidence type="ECO:0000256" key="2">
    <source>
        <dbReference type="ARBA" id="ARBA00005697"/>
    </source>
</evidence>
<evidence type="ECO:0000256" key="5">
    <source>
        <dbReference type="ARBA" id="ARBA00022692"/>
    </source>
</evidence>
<keyword evidence="3 8" id="KW-0813">Transport</keyword>
<keyword evidence="5 8" id="KW-0812">Transmembrane</keyword>
<evidence type="ECO:0000313" key="11">
    <source>
        <dbReference type="Proteomes" id="UP000382040"/>
    </source>
</evidence>
<protein>
    <submittedName>
        <fullName evidence="10">Guanine permease</fullName>
    </submittedName>
</protein>
<comment type="similarity">
    <text evidence="2 8">Belongs to the nucleobase:cation symporter-2 (NCS2) (TC 2.A.40) family. Azg-like subfamily.</text>
</comment>
<feature type="transmembrane region" description="Helical" evidence="9">
    <location>
        <begin position="80"/>
        <end position="97"/>
    </location>
</feature>
<keyword evidence="7 8" id="KW-0472">Membrane</keyword>
<dbReference type="GO" id="GO:0015207">
    <property type="term" value="F:adenine transmembrane transporter activity"/>
    <property type="evidence" value="ECO:0007669"/>
    <property type="project" value="TreeGrafter"/>
</dbReference>